<dbReference type="GO" id="GO:0008652">
    <property type="term" value="P:amino acid biosynthetic process"/>
    <property type="evidence" value="ECO:0007669"/>
    <property type="project" value="UniProtKB-ARBA"/>
</dbReference>
<evidence type="ECO:0000256" key="11">
    <source>
        <dbReference type="ARBA" id="ARBA00048212"/>
    </source>
</evidence>
<keyword evidence="10" id="KW-0100">Branched-chain amino acid biosynthesis</keyword>
<proteinExistence type="inferred from homology"/>
<comment type="catalytic activity">
    <reaction evidence="11">
        <text>L-valine + 2-oxoglutarate = 3-methyl-2-oxobutanoate + L-glutamate</text>
        <dbReference type="Rhea" id="RHEA:24813"/>
        <dbReference type="ChEBI" id="CHEBI:11851"/>
        <dbReference type="ChEBI" id="CHEBI:16810"/>
        <dbReference type="ChEBI" id="CHEBI:29985"/>
        <dbReference type="ChEBI" id="CHEBI:57762"/>
        <dbReference type="EC" id="2.6.1.42"/>
    </reaction>
</comment>
<dbReference type="InterPro" id="IPR036038">
    <property type="entry name" value="Aminotransferase-like"/>
</dbReference>
<dbReference type="Pfam" id="PF01063">
    <property type="entry name" value="Aminotran_4"/>
    <property type="match status" value="1"/>
</dbReference>
<evidence type="ECO:0000256" key="6">
    <source>
        <dbReference type="ARBA" id="ARBA00009320"/>
    </source>
</evidence>
<evidence type="ECO:0000256" key="10">
    <source>
        <dbReference type="ARBA" id="ARBA00023304"/>
    </source>
</evidence>
<evidence type="ECO:0000256" key="12">
    <source>
        <dbReference type="ARBA" id="ARBA00048798"/>
    </source>
</evidence>
<dbReference type="FunFam" id="3.20.10.10:FF:000002">
    <property type="entry name" value="D-alanine aminotransferase"/>
    <property type="match status" value="1"/>
</dbReference>
<comment type="pathway">
    <text evidence="5">Amino-acid biosynthesis; L-leucine biosynthesis; L-leucine from 3-methyl-2-oxobutanoate: step 4/4.</text>
</comment>
<dbReference type="SUPFAM" id="SSF56752">
    <property type="entry name" value="D-aminoacid aminotransferase-like PLP-dependent enzymes"/>
    <property type="match status" value="1"/>
</dbReference>
<reference evidence="14 15" key="1">
    <citation type="journal article" date="2014" name="Int. J. Syst. Evol. Microbiol.">
        <title>Complete genome sequence of Corynebacterium casei LMG S-19264T (=DSM 44701T), isolated from a smear-ripened cheese.</title>
        <authorList>
            <consortium name="US DOE Joint Genome Institute (JGI-PGF)"/>
            <person name="Walter F."/>
            <person name="Albersmeier A."/>
            <person name="Kalinowski J."/>
            <person name="Ruckert C."/>
        </authorList>
    </citation>
    <scope>NUCLEOTIDE SEQUENCE [LARGE SCALE GENOMIC DNA]</scope>
    <source>
        <strain evidence="14 15">CGMCC 1.9161</strain>
    </source>
</reference>
<dbReference type="GO" id="GO:0005829">
    <property type="term" value="C:cytosol"/>
    <property type="evidence" value="ECO:0007669"/>
    <property type="project" value="TreeGrafter"/>
</dbReference>
<dbReference type="GO" id="GO:0004084">
    <property type="term" value="F:branched-chain-amino-acid transaminase activity"/>
    <property type="evidence" value="ECO:0007669"/>
    <property type="project" value="UniProtKB-EC"/>
</dbReference>
<name>A0A917Q862_9HYPH</name>
<evidence type="ECO:0000256" key="2">
    <source>
        <dbReference type="ARBA" id="ARBA00003109"/>
    </source>
</evidence>
<keyword evidence="10" id="KW-0028">Amino-acid biosynthesis</keyword>
<dbReference type="InterPro" id="IPR043131">
    <property type="entry name" value="BCAT-like_N"/>
</dbReference>
<evidence type="ECO:0000313" key="15">
    <source>
        <dbReference type="Proteomes" id="UP000600449"/>
    </source>
</evidence>
<dbReference type="GO" id="GO:0009082">
    <property type="term" value="P:branched-chain amino acid biosynthetic process"/>
    <property type="evidence" value="ECO:0007669"/>
    <property type="project" value="UniProtKB-KW"/>
</dbReference>
<organism evidence="14 15">
    <name type="scientific">Salinarimonas ramus</name>
    <dbReference type="NCBI Taxonomy" id="690164"/>
    <lineage>
        <taxon>Bacteria</taxon>
        <taxon>Pseudomonadati</taxon>
        <taxon>Pseudomonadota</taxon>
        <taxon>Alphaproteobacteria</taxon>
        <taxon>Hyphomicrobiales</taxon>
        <taxon>Salinarimonadaceae</taxon>
        <taxon>Salinarimonas</taxon>
    </lineage>
</organism>
<sequence length="288" mass="31466">MSRTVFLNGDFVPFEEARIPVMDRGFLFADGIYEVAAIIDGKLVDEVAHLARLDRSLRAIEIANPYTSEEWIALMRELAARDEVREGLVYIEVTRGVAERDFPFPPEGTPPTVVMFTQAKRILGAPAAEKGVAVITVPDLRWKRRDIKSVALLAQVLAKQEAARAGVSEAWMVEDGHVTEGGSSTAFIITPDDRLVTRPLSNAVLPGITRIAVMQLAREMQLTIEERLFTVEEALCAREAFYTSASAIVMPVVTIDGKAIGDGSPGPMTKRLREVYLALARDGALASG</sequence>
<evidence type="ECO:0000256" key="9">
    <source>
        <dbReference type="ARBA" id="ARBA00022898"/>
    </source>
</evidence>
<dbReference type="InterPro" id="IPR001544">
    <property type="entry name" value="Aminotrans_IV"/>
</dbReference>
<comment type="caution">
    <text evidence="14">The sequence shown here is derived from an EMBL/GenBank/DDBJ whole genome shotgun (WGS) entry which is preliminary data.</text>
</comment>
<comment type="catalytic activity">
    <reaction evidence="12">
        <text>L-isoleucine + 2-oxoglutarate = (S)-3-methyl-2-oxopentanoate + L-glutamate</text>
        <dbReference type="Rhea" id="RHEA:24801"/>
        <dbReference type="ChEBI" id="CHEBI:16810"/>
        <dbReference type="ChEBI" id="CHEBI:29985"/>
        <dbReference type="ChEBI" id="CHEBI:35146"/>
        <dbReference type="ChEBI" id="CHEBI:58045"/>
        <dbReference type="EC" id="2.6.1.42"/>
    </reaction>
</comment>
<dbReference type="Gene3D" id="3.30.470.10">
    <property type="match status" value="1"/>
</dbReference>
<comment type="function">
    <text evidence="2">Acts on leucine, isoleucine and valine.</text>
</comment>
<dbReference type="Gene3D" id="3.20.10.10">
    <property type="entry name" value="D-amino Acid Aminotransferase, subunit A, domain 2"/>
    <property type="match status" value="1"/>
</dbReference>
<dbReference type="EC" id="2.6.1.42" evidence="7"/>
<evidence type="ECO:0000256" key="1">
    <source>
        <dbReference type="ARBA" id="ARBA00001933"/>
    </source>
</evidence>
<accession>A0A917Q862</accession>
<evidence type="ECO:0000256" key="4">
    <source>
        <dbReference type="ARBA" id="ARBA00004931"/>
    </source>
</evidence>
<comment type="cofactor">
    <cofactor evidence="1">
        <name>pyridoxal 5'-phosphate</name>
        <dbReference type="ChEBI" id="CHEBI:597326"/>
    </cofactor>
</comment>
<dbReference type="AlphaFoldDB" id="A0A917Q862"/>
<keyword evidence="9" id="KW-0663">Pyridoxal phosphate</keyword>
<dbReference type="PANTHER" id="PTHR42743">
    <property type="entry name" value="AMINO-ACID AMINOTRANSFERASE"/>
    <property type="match status" value="1"/>
</dbReference>
<comment type="catalytic activity">
    <reaction evidence="13">
        <text>L-leucine + 2-oxoglutarate = 4-methyl-2-oxopentanoate + L-glutamate</text>
        <dbReference type="Rhea" id="RHEA:18321"/>
        <dbReference type="ChEBI" id="CHEBI:16810"/>
        <dbReference type="ChEBI" id="CHEBI:17865"/>
        <dbReference type="ChEBI" id="CHEBI:29985"/>
        <dbReference type="ChEBI" id="CHEBI:57427"/>
        <dbReference type="EC" id="2.6.1.42"/>
    </reaction>
</comment>
<protein>
    <recommendedName>
        <fullName evidence="8">Probable branched-chain-amino-acid aminotransferase</fullName>
        <ecNumber evidence="7">2.6.1.42</ecNumber>
    </recommendedName>
</protein>
<dbReference type="Proteomes" id="UP000600449">
    <property type="component" value="Unassembled WGS sequence"/>
</dbReference>
<evidence type="ECO:0000256" key="3">
    <source>
        <dbReference type="ARBA" id="ARBA00004824"/>
    </source>
</evidence>
<dbReference type="InterPro" id="IPR043132">
    <property type="entry name" value="BCAT-like_C"/>
</dbReference>
<comment type="pathway">
    <text evidence="3">Amino-acid biosynthesis; L-isoleucine biosynthesis; L-isoleucine from 2-oxobutanoate: step 4/4.</text>
</comment>
<evidence type="ECO:0000256" key="8">
    <source>
        <dbReference type="ARBA" id="ARBA00014472"/>
    </source>
</evidence>
<keyword evidence="15" id="KW-1185">Reference proteome</keyword>
<gene>
    <name evidence="14" type="ORF">GCM10011322_21870</name>
</gene>
<dbReference type="RefSeq" id="WP_188912673.1">
    <property type="nucleotide sequence ID" value="NZ_BMMF01000005.1"/>
</dbReference>
<dbReference type="NCBIfam" id="NF005209">
    <property type="entry name" value="PRK06680.1"/>
    <property type="match status" value="1"/>
</dbReference>
<comment type="pathway">
    <text evidence="4">Amino-acid biosynthesis; L-valine biosynthesis; L-valine from pyruvate: step 4/4.</text>
</comment>
<evidence type="ECO:0000256" key="5">
    <source>
        <dbReference type="ARBA" id="ARBA00005072"/>
    </source>
</evidence>
<evidence type="ECO:0000256" key="13">
    <source>
        <dbReference type="ARBA" id="ARBA00049229"/>
    </source>
</evidence>
<dbReference type="InterPro" id="IPR050571">
    <property type="entry name" value="Class-IV_PLP-Dep_Aminotrnsfr"/>
</dbReference>
<dbReference type="EMBL" id="BMMF01000005">
    <property type="protein sequence ID" value="GGK34752.1"/>
    <property type="molecule type" value="Genomic_DNA"/>
</dbReference>
<comment type="similarity">
    <text evidence="6">Belongs to the class-IV pyridoxal-phosphate-dependent aminotransferase family.</text>
</comment>
<evidence type="ECO:0000256" key="7">
    <source>
        <dbReference type="ARBA" id="ARBA00013053"/>
    </source>
</evidence>
<evidence type="ECO:0000313" key="14">
    <source>
        <dbReference type="EMBL" id="GGK34752.1"/>
    </source>
</evidence>
<dbReference type="CDD" id="cd01558">
    <property type="entry name" value="D-AAT_like"/>
    <property type="match status" value="1"/>
</dbReference>
<dbReference type="PANTHER" id="PTHR42743:SF11">
    <property type="entry name" value="AMINODEOXYCHORISMATE LYASE"/>
    <property type="match status" value="1"/>
</dbReference>